<dbReference type="InterPro" id="IPR036291">
    <property type="entry name" value="NAD(P)-bd_dom_sf"/>
</dbReference>
<dbReference type="KEGG" id="shd:SUTH_00462"/>
<proteinExistence type="predicted"/>
<dbReference type="InterPro" id="IPR016181">
    <property type="entry name" value="Acyl_CoA_acyltransferase"/>
</dbReference>
<dbReference type="PANTHER" id="PTHR43334">
    <property type="entry name" value="ACETATE--COA LIGASE [ADP-FORMING]"/>
    <property type="match status" value="1"/>
</dbReference>
<keyword evidence="6" id="KW-1185">Reference proteome</keyword>
<dbReference type="Pfam" id="PF00583">
    <property type="entry name" value="Acetyltransf_1"/>
    <property type="match status" value="1"/>
</dbReference>
<evidence type="ECO:0000256" key="2">
    <source>
        <dbReference type="ARBA" id="ARBA00022741"/>
    </source>
</evidence>
<name>W0SB86_9PROT</name>
<dbReference type="Proteomes" id="UP000031637">
    <property type="component" value="Chromosome"/>
</dbReference>
<dbReference type="InterPro" id="IPR013815">
    <property type="entry name" value="ATP_grasp_subdomain_1"/>
</dbReference>
<keyword evidence="1" id="KW-0436">Ligase</keyword>
<dbReference type="EMBL" id="AP012547">
    <property type="protein sequence ID" value="BAO28276.1"/>
    <property type="molecule type" value="Genomic_DNA"/>
</dbReference>
<dbReference type="Gene3D" id="3.40.50.261">
    <property type="entry name" value="Succinyl-CoA synthetase domains"/>
    <property type="match status" value="2"/>
</dbReference>
<dbReference type="InterPro" id="IPR051538">
    <property type="entry name" value="Acyl-CoA_Synth/Transferase"/>
</dbReference>
<dbReference type="PANTHER" id="PTHR43334:SF1">
    <property type="entry name" value="3-HYDROXYPROPIONATE--COA LIGASE [ADP-FORMING]"/>
    <property type="match status" value="1"/>
</dbReference>
<dbReference type="Pfam" id="PF13549">
    <property type="entry name" value="ATP-grasp_5"/>
    <property type="match status" value="1"/>
</dbReference>
<organism evidence="5 6">
    <name type="scientific">Sulfuritalea hydrogenivorans sk43H</name>
    <dbReference type="NCBI Taxonomy" id="1223802"/>
    <lineage>
        <taxon>Bacteria</taxon>
        <taxon>Pseudomonadati</taxon>
        <taxon>Pseudomonadota</taxon>
        <taxon>Betaproteobacteria</taxon>
        <taxon>Nitrosomonadales</taxon>
        <taxon>Sterolibacteriaceae</taxon>
        <taxon>Sulfuritalea</taxon>
    </lineage>
</organism>
<keyword evidence="2" id="KW-0547">Nucleotide-binding</keyword>
<keyword evidence="5" id="KW-0808">Transferase</keyword>
<dbReference type="STRING" id="1223802.SUTH_00462"/>
<evidence type="ECO:0000256" key="1">
    <source>
        <dbReference type="ARBA" id="ARBA00022598"/>
    </source>
</evidence>
<reference evidence="5 6" key="1">
    <citation type="journal article" date="2014" name="Syst. Appl. Microbiol.">
        <title>Complete genomes of freshwater sulfur oxidizers Sulfuricella denitrificans skB26 and Sulfuritalea hydrogenivorans sk43H: genetic insights into the sulfur oxidation pathway of betaproteobacteria.</title>
        <authorList>
            <person name="Watanabe T."/>
            <person name="Kojima H."/>
            <person name="Fukui M."/>
        </authorList>
    </citation>
    <scope>NUCLEOTIDE SEQUENCE [LARGE SCALE GENOMIC DNA]</scope>
    <source>
        <strain evidence="5">DSM22779</strain>
    </source>
</reference>
<dbReference type="InterPro" id="IPR016102">
    <property type="entry name" value="Succinyl-CoA_synth-like"/>
</dbReference>
<dbReference type="InterPro" id="IPR003781">
    <property type="entry name" value="CoA-bd"/>
</dbReference>
<dbReference type="GO" id="GO:0016874">
    <property type="term" value="F:ligase activity"/>
    <property type="evidence" value="ECO:0007669"/>
    <property type="project" value="UniProtKB-KW"/>
</dbReference>
<dbReference type="Gene3D" id="3.40.630.30">
    <property type="match status" value="1"/>
</dbReference>
<keyword evidence="3" id="KW-0067">ATP-binding</keyword>
<dbReference type="Gene3D" id="3.30.1490.20">
    <property type="entry name" value="ATP-grasp fold, A domain"/>
    <property type="match status" value="1"/>
</dbReference>
<dbReference type="GO" id="GO:0005524">
    <property type="term" value="F:ATP binding"/>
    <property type="evidence" value="ECO:0007669"/>
    <property type="project" value="UniProtKB-KW"/>
</dbReference>
<evidence type="ECO:0000259" key="4">
    <source>
        <dbReference type="PROSITE" id="PS51186"/>
    </source>
</evidence>
<dbReference type="InterPro" id="IPR000182">
    <property type="entry name" value="GNAT_dom"/>
</dbReference>
<dbReference type="GO" id="GO:0016747">
    <property type="term" value="F:acyltransferase activity, transferring groups other than amino-acyl groups"/>
    <property type="evidence" value="ECO:0007669"/>
    <property type="project" value="InterPro"/>
</dbReference>
<dbReference type="Gene3D" id="3.40.50.720">
    <property type="entry name" value="NAD(P)-binding Rossmann-like Domain"/>
    <property type="match status" value="1"/>
</dbReference>
<accession>W0SB86</accession>
<evidence type="ECO:0000313" key="6">
    <source>
        <dbReference type="Proteomes" id="UP000031637"/>
    </source>
</evidence>
<feature type="domain" description="N-acetyltransferase" evidence="4">
    <location>
        <begin position="726"/>
        <end position="884"/>
    </location>
</feature>
<dbReference type="SUPFAM" id="SSF56059">
    <property type="entry name" value="Glutathione synthetase ATP-binding domain-like"/>
    <property type="match status" value="1"/>
</dbReference>
<dbReference type="InterPro" id="IPR032875">
    <property type="entry name" value="Succ_CoA_lig_flav_dom"/>
</dbReference>
<dbReference type="Pfam" id="PF13380">
    <property type="entry name" value="CoA_binding_2"/>
    <property type="match status" value="1"/>
</dbReference>
<gene>
    <name evidence="5" type="ORF">SUTH_00462</name>
</gene>
<dbReference type="Pfam" id="PF13607">
    <property type="entry name" value="Succ_CoA_lig"/>
    <property type="match status" value="1"/>
</dbReference>
<sequence>MTVRNLEFLFRPKSVAVVSEPDEPGRYAEVVLRNLAAGGFSGPIISVAAKKRSLFGIGTHIHIDELEVVPDLAIICAPLRDAPKIIAKLGARGTRAVILGPSRRIRMTGDELAEVRRAILDAAKPFLMRVLGPGSGGLAVPSHGLNASVATVAAVPGKIALVTQSTAVAAAVLERAGSKGIGFSSVLHLGSGVDVDLADTLDWLAADPDTEAILVQFHSIAAGRKFMSAARAAARNKPVVAIRGARAEAGPAGKRPFTTDDVYEAALRRAGWVRIDTLEDLFDAAEALARVRPMHGERLCIIANGHGLGRIAADTLLRSGGKLATLSDETVKRLGKLLKTASPPGNPLALPEDIAPENWAAALSAVLADSETDAVLTVCSPSPFTPGAEVAKAIGEVARDAERNVFTCWVGGAAMLEAQRIAAAHGLLSHDTPEKAIAIFQGIVNYERNRELLVQMPPSVAEDFTPNLAAARGVIAEAIDGGAGMLSPRQARQLLQAYGIAAAGTHLDASIKAAIWTADEIGYPVDLTLVLANAAGPDPVATGLRSAGDIHFAVRQLRANARLANPAARVGGYRLRPSAARSGAPACRFGVADDAVFGPVIFLGPAAQEGSTMESCVTALPPLNLTLAKDMLGRCRFLEKGPPKVRGTLASRAATALVRLSQLLTDIDEVAGVELDPVHVETSGVVVLDARIRIEKRGRRLGFRRFAIRPYPKELEQRLVWEGQPLLIRPIRPEDETTLGDLIGSLDPEDARMRFFGTMRSLPRSQLARFTQIDYDREMALVAIVKDRDGVERSLGEVRAVTDPDNTVADFAIVVRSDIKGKGLGRRLLASIIDYSRSRGTVELRGETMSGNLRMQHLARDLGFELKTGEDLGTIALRLRLREPEREGSTAVEAVRVRRQKPAVGLGKAGGRKRGGEK</sequence>
<evidence type="ECO:0000256" key="3">
    <source>
        <dbReference type="ARBA" id="ARBA00022840"/>
    </source>
</evidence>
<protein>
    <submittedName>
        <fullName evidence="5">GCN5-like N-acetyltransferase</fullName>
    </submittedName>
</protein>
<dbReference type="SUPFAM" id="SSF52210">
    <property type="entry name" value="Succinyl-CoA synthetase domains"/>
    <property type="match status" value="2"/>
</dbReference>
<dbReference type="AlphaFoldDB" id="W0SB86"/>
<dbReference type="PROSITE" id="PS51186">
    <property type="entry name" value="GNAT"/>
    <property type="match status" value="1"/>
</dbReference>
<dbReference type="SUPFAM" id="SSF51735">
    <property type="entry name" value="NAD(P)-binding Rossmann-fold domains"/>
    <property type="match status" value="1"/>
</dbReference>
<dbReference type="HOGENOM" id="CLU_007415_0_2_4"/>
<dbReference type="SUPFAM" id="SSF55729">
    <property type="entry name" value="Acyl-CoA N-acyltransferases (Nat)"/>
    <property type="match status" value="1"/>
</dbReference>
<dbReference type="RefSeq" id="WP_171817296.1">
    <property type="nucleotide sequence ID" value="NZ_AP012547.1"/>
</dbReference>
<dbReference type="Gene3D" id="3.30.470.20">
    <property type="entry name" value="ATP-grasp fold, B domain"/>
    <property type="match status" value="1"/>
</dbReference>
<evidence type="ECO:0000313" key="5">
    <source>
        <dbReference type="EMBL" id="BAO28276.1"/>
    </source>
</evidence>